<proteinExistence type="predicted"/>
<protein>
    <submittedName>
        <fullName evidence="1">Uncharacterized protein</fullName>
    </submittedName>
</protein>
<organism evidence="1 2">
    <name type="scientific">Helicobacter baculiformis</name>
    <dbReference type="NCBI Taxonomy" id="427351"/>
    <lineage>
        <taxon>Bacteria</taxon>
        <taxon>Pseudomonadati</taxon>
        <taxon>Campylobacterota</taxon>
        <taxon>Epsilonproteobacteria</taxon>
        <taxon>Campylobacterales</taxon>
        <taxon>Helicobacteraceae</taxon>
        <taxon>Helicobacter</taxon>
    </lineage>
</organism>
<gene>
    <name evidence="1" type="ORF">ACFOPX_06350</name>
</gene>
<keyword evidence="2" id="KW-1185">Reference proteome</keyword>
<sequence length="113" mass="12233">MLALSGCADAYVLEGSGSGVHVGFYRLPSVALKGAPPKQASLFDTILDVLVSGKVTPTLKNITTYEAHSMHLGQYEDFVSKCQKHVKIELPQMGSHVSASSAGPYHVNFHWKF</sequence>
<dbReference type="EMBL" id="JBHRZO010000042">
    <property type="protein sequence ID" value="MFC3848142.1"/>
    <property type="molecule type" value="Genomic_DNA"/>
</dbReference>
<evidence type="ECO:0000313" key="1">
    <source>
        <dbReference type="EMBL" id="MFC3848142.1"/>
    </source>
</evidence>
<comment type="caution">
    <text evidence="1">The sequence shown here is derived from an EMBL/GenBank/DDBJ whole genome shotgun (WGS) entry which is preliminary data.</text>
</comment>
<reference evidence="2" key="1">
    <citation type="journal article" date="2019" name="Int. J. Syst. Evol. Microbiol.">
        <title>The Global Catalogue of Microorganisms (GCM) 10K type strain sequencing project: providing services to taxonomists for standard genome sequencing and annotation.</title>
        <authorList>
            <consortium name="The Broad Institute Genomics Platform"/>
            <consortium name="The Broad Institute Genome Sequencing Center for Infectious Disease"/>
            <person name="Wu L."/>
            <person name="Ma J."/>
        </authorList>
    </citation>
    <scope>NUCLEOTIDE SEQUENCE [LARGE SCALE GENOMIC DNA]</scope>
    <source>
        <strain evidence="2">CCUG 53816</strain>
    </source>
</reference>
<accession>A0ABV7ZHU7</accession>
<dbReference type="Proteomes" id="UP001595783">
    <property type="component" value="Unassembled WGS sequence"/>
</dbReference>
<dbReference type="RefSeq" id="WP_104751895.1">
    <property type="nucleotide sequence ID" value="NZ_FZMF01000012.1"/>
</dbReference>
<name>A0ABV7ZHU7_9HELI</name>
<evidence type="ECO:0000313" key="2">
    <source>
        <dbReference type="Proteomes" id="UP001595783"/>
    </source>
</evidence>